<protein>
    <submittedName>
        <fullName evidence="5">M20/M25/M40 family metallo-hydrolase</fullName>
    </submittedName>
</protein>
<dbReference type="GO" id="GO:0008233">
    <property type="term" value="F:peptidase activity"/>
    <property type="evidence" value="ECO:0007669"/>
    <property type="project" value="UniProtKB-KW"/>
</dbReference>
<evidence type="ECO:0000259" key="4">
    <source>
        <dbReference type="Pfam" id="PF07687"/>
    </source>
</evidence>
<evidence type="ECO:0000313" key="6">
    <source>
        <dbReference type="Proteomes" id="UP000473699"/>
    </source>
</evidence>
<comment type="caution">
    <text evidence="5">The sequence shown here is derived from an EMBL/GenBank/DDBJ whole genome shotgun (WGS) entry which is preliminary data.</text>
</comment>
<keyword evidence="2" id="KW-0479">Metal-binding</keyword>
<dbReference type="InterPro" id="IPR002933">
    <property type="entry name" value="Peptidase_M20"/>
</dbReference>
<keyword evidence="6" id="KW-1185">Reference proteome</keyword>
<evidence type="ECO:0000313" key="5">
    <source>
        <dbReference type="EMBL" id="MST55617.1"/>
    </source>
</evidence>
<dbReference type="InterPro" id="IPR011650">
    <property type="entry name" value="Peptidase_M20_dimer"/>
</dbReference>
<accession>A0A6L5YDF7</accession>
<keyword evidence="1" id="KW-0645">Protease</keyword>
<dbReference type="PANTHER" id="PTHR43270:SF8">
    <property type="entry name" value="DI- AND TRIPEPTIDASE DUG2-RELATED"/>
    <property type="match status" value="1"/>
</dbReference>
<dbReference type="EMBL" id="VUNH01000005">
    <property type="protein sequence ID" value="MST55617.1"/>
    <property type="molecule type" value="Genomic_DNA"/>
</dbReference>
<dbReference type="AlphaFoldDB" id="A0A6L5YDF7"/>
<dbReference type="Gene3D" id="3.30.70.360">
    <property type="match status" value="1"/>
</dbReference>
<dbReference type="Pfam" id="PF01546">
    <property type="entry name" value="Peptidase_M20"/>
    <property type="match status" value="1"/>
</dbReference>
<name>A0A6L5YDF7_9BACT</name>
<dbReference type="Gene3D" id="3.40.630.10">
    <property type="entry name" value="Zn peptidases"/>
    <property type="match status" value="1"/>
</dbReference>
<proteinExistence type="predicted"/>
<dbReference type="GO" id="GO:0006508">
    <property type="term" value="P:proteolysis"/>
    <property type="evidence" value="ECO:0007669"/>
    <property type="project" value="UniProtKB-KW"/>
</dbReference>
<dbReference type="InterPro" id="IPR051458">
    <property type="entry name" value="Cyt/Met_Dipeptidase"/>
</dbReference>
<evidence type="ECO:0000256" key="1">
    <source>
        <dbReference type="ARBA" id="ARBA00022670"/>
    </source>
</evidence>
<evidence type="ECO:0000256" key="2">
    <source>
        <dbReference type="ARBA" id="ARBA00022723"/>
    </source>
</evidence>
<dbReference type="Proteomes" id="UP000473699">
    <property type="component" value="Unassembled WGS sequence"/>
</dbReference>
<dbReference type="Pfam" id="PF07687">
    <property type="entry name" value="M20_dimer"/>
    <property type="match status" value="1"/>
</dbReference>
<gene>
    <name evidence="5" type="ORF">FYJ74_06160</name>
</gene>
<keyword evidence="3 5" id="KW-0378">Hydrolase</keyword>
<reference evidence="5 6" key="1">
    <citation type="submission" date="2019-08" db="EMBL/GenBank/DDBJ databases">
        <title>In-depth cultivation of the pig gut microbiome towards novel bacterial diversity and tailored functional studies.</title>
        <authorList>
            <person name="Wylensek D."/>
            <person name="Hitch T.C.A."/>
            <person name="Clavel T."/>
        </authorList>
    </citation>
    <scope>NUCLEOTIDE SEQUENCE [LARGE SCALE GENOMIC DNA]</scope>
    <source>
        <strain evidence="5 6">SM-530-WT-4B</strain>
    </source>
</reference>
<feature type="domain" description="Peptidase M20 dimerisation" evidence="4">
    <location>
        <begin position="209"/>
        <end position="358"/>
    </location>
</feature>
<dbReference type="GO" id="GO:0046872">
    <property type="term" value="F:metal ion binding"/>
    <property type="evidence" value="ECO:0007669"/>
    <property type="project" value="UniProtKB-KW"/>
</dbReference>
<dbReference type="PANTHER" id="PTHR43270">
    <property type="entry name" value="BETA-ALA-HIS DIPEPTIDASE"/>
    <property type="match status" value="1"/>
</dbReference>
<organism evidence="5 6">
    <name type="scientific">Pyramidobacter porci</name>
    <dbReference type="NCBI Taxonomy" id="2605789"/>
    <lineage>
        <taxon>Bacteria</taxon>
        <taxon>Thermotogati</taxon>
        <taxon>Synergistota</taxon>
        <taxon>Synergistia</taxon>
        <taxon>Synergistales</taxon>
        <taxon>Dethiosulfovibrionaceae</taxon>
        <taxon>Pyramidobacter</taxon>
    </lineage>
</organism>
<dbReference type="SUPFAM" id="SSF53187">
    <property type="entry name" value="Zn-dependent exopeptidases"/>
    <property type="match status" value="1"/>
</dbReference>
<evidence type="ECO:0000256" key="3">
    <source>
        <dbReference type="ARBA" id="ARBA00022801"/>
    </source>
</evidence>
<sequence>MSEKGGISMSLVDVRRHIEAHRDDDLELLKKLVAQPSVSACNMGVRECTEMLRSLLTELGCNTVAICPTDGQPLVFAELKSKKAGAKTILFYGHYDTQPPDPVEEWITPPFEPTVRDGRLYGLGTADNKGQFLAHLLAVRSWLATEGDVPVNVKFILDGEEESGSPNMRAFVETHKDMLMADLVYNSDGPMNAGDFPEIKLGFRGDLSMEFELTTATHQNHSKTGQLIPNPAIELCQLIASMIDRDGRVLIDGFYDDVLPPTAYERELMDRYAFEPETLARVYGVKKLLKTAKEAYYTQLMFRPTFTINGMSSGYCGPGHKTCVPRSALMKLDVRLVRNMDPDKVLEKIRRHAAAFDPEIVVRAGKAMYPSKSDAEQPLCQAAIAAARSVYPNAVVHPSSGGSNPDYVWTGIMKMPSVTVPYGNADQTNHSPNENLRLDCFHKGIHVSAAVIGRIGEI</sequence>